<dbReference type="EMBL" id="CP024785">
    <property type="protein sequence ID" value="AUB35235.1"/>
    <property type="molecule type" value="Genomic_DNA"/>
</dbReference>
<dbReference type="InterPro" id="IPR011761">
    <property type="entry name" value="ATP-grasp"/>
</dbReference>
<dbReference type="GO" id="GO:0005737">
    <property type="term" value="C:cytoplasm"/>
    <property type="evidence" value="ECO:0007669"/>
    <property type="project" value="TreeGrafter"/>
</dbReference>
<protein>
    <submittedName>
        <fullName evidence="3">Glutathione synthase/RimK-type ligase, ATP-grasp superfamily</fullName>
    </submittedName>
</protein>
<evidence type="ECO:0000256" key="1">
    <source>
        <dbReference type="PROSITE-ProRule" id="PRU00409"/>
    </source>
</evidence>
<dbReference type="Pfam" id="PF08443">
    <property type="entry name" value="RimK"/>
    <property type="match status" value="1"/>
</dbReference>
<reference evidence="3 4" key="1">
    <citation type="submission" date="2017-11" db="EMBL/GenBank/DDBJ databases">
        <title>Complete genome of a free-living desiccation-tolerant cyanobacterium and its photosynthetic adaptation to extreme terrestrial habitat.</title>
        <authorList>
            <person name="Shang J."/>
        </authorList>
    </citation>
    <scope>NUCLEOTIDE SEQUENCE [LARGE SCALE GENOMIC DNA]</scope>
    <source>
        <strain evidence="3 4">CCNUN1</strain>
    </source>
</reference>
<gene>
    <name evidence="3" type="ORF">COO91_01107</name>
</gene>
<dbReference type="InterPro" id="IPR048936">
    <property type="entry name" value="MvdD-like_ATPgrasp"/>
</dbReference>
<evidence type="ECO:0000259" key="2">
    <source>
        <dbReference type="PROSITE" id="PS50975"/>
    </source>
</evidence>
<dbReference type="KEGG" id="nfl:COO91_01107"/>
<keyword evidence="1" id="KW-0067">ATP-binding</keyword>
<evidence type="ECO:0000313" key="4">
    <source>
        <dbReference type="Proteomes" id="UP000232003"/>
    </source>
</evidence>
<evidence type="ECO:0000313" key="3">
    <source>
        <dbReference type="EMBL" id="AUB35235.1"/>
    </source>
</evidence>
<accession>A0A2K8SK76</accession>
<sequence length="309" mass="35013">MIKNYYLEMNILILGNSQDAHALAMQQALTKAGARADYFDTSSFPTQLKISWEPKTQAGSLILPQGVKLEIGEIHSVFWRSFSGVYVPSLNNSQQQDIAINDSMSTLRSFMQACQGRWVNSWQAYQLHKEKPLQLSMVNNIGVSIPQTLVSNDAEQIIYFTDSLDKAIFKPVYGGTYTKLVTAEHLDPKRLSLALQISPVKIQEYIPGTNIRSYVIGKSIYAAEIRTSQLDFRLDEKSELIPLELPSSVQKQCLDIAKVLMLEWTAIDWRLKPSGEYVFLEANPSPMFLHFEEKTGFPITQQLVKLLMQ</sequence>
<keyword evidence="3" id="KW-0436">Ligase</keyword>
<dbReference type="PANTHER" id="PTHR21621:SF0">
    <property type="entry name" value="BETA-CITRYLGLUTAMATE SYNTHASE B-RELATED"/>
    <property type="match status" value="1"/>
</dbReference>
<name>A0A2K8SK76_9NOSO</name>
<dbReference type="Pfam" id="PF21068">
    <property type="entry name" value="ATPgraspMvdD"/>
    <property type="match status" value="1"/>
</dbReference>
<dbReference type="PROSITE" id="PS50975">
    <property type="entry name" value="ATP_GRASP"/>
    <property type="match status" value="1"/>
</dbReference>
<proteinExistence type="predicted"/>
<organism evidence="3 4">
    <name type="scientific">Nostoc flagelliforme CCNUN1</name>
    <dbReference type="NCBI Taxonomy" id="2038116"/>
    <lineage>
        <taxon>Bacteria</taxon>
        <taxon>Bacillati</taxon>
        <taxon>Cyanobacteriota</taxon>
        <taxon>Cyanophyceae</taxon>
        <taxon>Nostocales</taxon>
        <taxon>Nostocaceae</taxon>
        <taxon>Nostoc</taxon>
    </lineage>
</organism>
<dbReference type="InterPro" id="IPR013651">
    <property type="entry name" value="ATP-grasp_RimK-type"/>
</dbReference>
<keyword evidence="4" id="KW-1185">Reference proteome</keyword>
<dbReference type="Gene3D" id="3.30.470.20">
    <property type="entry name" value="ATP-grasp fold, B domain"/>
    <property type="match status" value="1"/>
</dbReference>
<dbReference type="GO" id="GO:0005524">
    <property type="term" value="F:ATP binding"/>
    <property type="evidence" value="ECO:0007669"/>
    <property type="project" value="UniProtKB-UniRule"/>
</dbReference>
<dbReference type="GO" id="GO:0018169">
    <property type="term" value="F:ribosomal S6-glutamic acid ligase activity"/>
    <property type="evidence" value="ECO:0007669"/>
    <property type="project" value="TreeGrafter"/>
</dbReference>
<feature type="domain" description="ATP-grasp" evidence="2">
    <location>
        <begin position="135"/>
        <end position="308"/>
    </location>
</feature>
<dbReference type="AlphaFoldDB" id="A0A2K8SK76"/>
<dbReference type="SUPFAM" id="SSF56059">
    <property type="entry name" value="Glutathione synthetase ATP-binding domain-like"/>
    <property type="match status" value="1"/>
</dbReference>
<dbReference type="PANTHER" id="PTHR21621">
    <property type="entry name" value="RIBOSOMAL PROTEIN S6 MODIFICATION PROTEIN"/>
    <property type="match status" value="1"/>
</dbReference>
<dbReference type="GO" id="GO:0046872">
    <property type="term" value="F:metal ion binding"/>
    <property type="evidence" value="ECO:0007669"/>
    <property type="project" value="InterPro"/>
</dbReference>
<keyword evidence="1" id="KW-0547">Nucleotide-binding</keyword>
<dbReference type="Proteomes" id="UP000232003">
    <property type="component" value="Chromosome"/>
</dbReference>
<dbReference type="GO" id="GO:0009432">
    <property type="term" value="P:SOS response"/>
    <property type="evidence" value="ECO:0007669"/>
    <property type="project" value="TreeGrafter"/>
</dbReference>